<dbReference type="InterPro" id="IPR001611">
    <property type="entry name" value="Leu-rich_rpt"/>
</dbReference>
<name>A0A0L7KT98_OPEBR</name>
<feature type="region of interest" description="Disordered" evidence="1">
    <location>
        <begin position="58"/>
        <end position="80"/>
    </location>
</feature>
<dbReference type="SUPFAM" id="SSF52047">
    <property type="entry name" value="RNI-like"/>
    <property type="match status" value="1"/>
</dbReference>
<evidence type="ECO:0000256" key="1">
    <source>
        <dbReference type="SAM" id="MobiDB-lite"/>
    </source>
</evidence>
<protein>
    <submittedName>
        <fullName evidence="2">Adipose triglyceride lipase brummer</fullName>
    </submittedName>
</protein>
<dbReference type="GO" id="GO:0044782">
    <property type="term" value="P:cilium organization"/>
    <property type="evidence" value="ECO:0007669"/>
    <property type="project" value="TreeGrafter"/>
</dbReference>
<feature type="non-terminal residue" evidence="2">
    <location>
        <position position="1"/>
    </location>
</feature>
<organism evidence="2 3">
    <name type="scientific">Operophtera brumata</name>
    <name type="common">Winter moth</name>
    <name type="synonym">Phalaena brumata</name>
    <dbReference type="NCBI Taxonomy" id="104452"/>
    <lineage>
        <taxon>Eukaryota</taxon>
        <taxon>Metazoa</taxon>
        <taxon>Ecdysozoa</taxon>
        <taxon>Arthropoda</taxon>
        <taxon>Hexapoda</taxon>
        <taxon>Insecta</taxon>
        <taxon>Pterygota</taxon>
        <taxon>Neoptera</taxon>
        <taxon>Endopterygota</taxon>
        <taxon>Lepidoptera</taxon>
        <taxon>Glossata</taxon>
        <taxon>Ditrysia</taxon>
        <taxon>Geometroidea</taxon>
        <taxon>Geometridae</taxon>
        <taxon>Larentiinae</taxon>
        <taxon>Operophtera</taxon>
    </lineage>
</organism>
<dbReference type="PANTHER" id="PTHR24110:SF3">
    <property type="entry name" value="CENTROSOMAL PROTEIN OF 78 KDA"/>
    <property type="match status" value="1"/>
</dbReference>
<gene>
    <name evidence="2" type="ORF">OBRU01_21440</name>
</gene>
<dbReference type="STRING" id="104452.A0A0L7KT98"/>
<dbReference type="GO" id="GO:0036064">
    <property type="term" value="C:ciliary basal body"/>
    <property type="evidence" value="ECO:0007669"/>
    <property type="project" value="TreeGrafter"/>
</dbReference>
<dbReference type="InterPro" id="IPR032675">
    <property type="entry name" value="LRR_dom_sf"/>
</dbReference>
<keyword evidence="3" id="KW-1185">Reference proteome</keyword>
<dbReference type="AlphaFoldDB" id="A0A0L7KT98"/>
<sequence length="462" mass="51986">RASEYRLSYGDKRVTYDEEDTFEHILSVTSHNDALLAYYYLDAENKRWMTTLSPTGTYSPTRRASGTSARPLTTARETSRSVETKSSRIFHQCYLKCCKLQNLTPLNNVIALENGKRLDFCVDRIKYVEWPPILNALSCDLSLHSVCIRCRQQVKTVLEQIDCERLAKTVNKRAVILTNFMLTNLVEAICQLLSSTTLLATLLFEGLPLKIPYLSSFNEALVANSSLQHLFLGRCLIGDAGCLALCKTYQKIHRYSENWVHTLRYRLPDLDTMAGLRRNCGLTEKASMAALHMMQSNTTLVVLDLRHNPEVSMESLSKIRAAVRDNERGLDPQFSWLGNVSGCSSNVRVAKLAPMKNGVINDRVASNTRVGVVKHLNKTNAVKKERHKPTSNGKSDIVEEVIEPAHRDDDDEFEKIRVNIVAKKAQSTHVKLMDNVKMKKTTKSAHLLGKSKKNDAGVSVKT</sequence>
<evidence type="ECO:0000313" key="2">
    <source>
        <dbReference type="EMBL" id="KOB66276.1"/>
    </source>
</evidence>
<dbReference type="Gene3D" id="3.80.10.10">
    <property type="entry name" value="Ribonuclease Inhibitor"/>
    <property type="match status" value="1"/>
</dbReference>
<dbReference type="GO" id="GO:0005813">
    <property type="term" value="C:centrosome"/>
    <property type="evidence" value="ECO:0007669"/>
    <property type="project" value="TreeGrafter"/>
</dbReference>
<accession>A0A0L7KT98</accession>
<proteinExistence type="predicted"/>
<reference evidence="2 3" key="1">
    <citation type="journal article" date="2015" name="Genome Biol. Evol.">
        <title>The genome of winter moth (Operophtera brumata) provides a genomic perspective on sexual dimorphism and phenology.</title>
        <authorList>
            <person name="Derks M.F."/>
            <person name="Smit S."/>
            <person name="Salis L."/>
            <person name="Schijlen E."/>
            <person name="Bossers A."/>
            <person name="Mateman C."/>
            <person name="Pijl A.S."/>
            <person name="de Ridder D."/>
            <person name="Groenen M.A."/>
            <person name="Visser M.E."/>
            <person name="Megens H.J."/>
        </authorList>
    </citation>
    <scope>NUCLEOTIDE SEQUENCE [LARGE SCALE GENOMIC DNA]</scope>
    <source>
        <strain evidence="2">WM2013NL</strain>
        <tissue evidence="2">Head and thorax</tissue>
    </source>
</reference>
<dbReference type="PANTHER" id="PTHR24110">
    <property type="entry name" value="CENTROSOMAL PROTEIN OF 78 KDA"/>
    <property type="match status" value="1"/>
</dbReference>
<dbReference type="Pfam" id="PF13516">
    <property type="entry name" value="LRR_6"/>
    <property type="match status" value="2"/>
</dbReference>
<comment type="caution">
    <text evidence="2">The sequence shown here is derived from an EMBL/GenBank/DDBJ whole genome shotgun (WGS) entry which is preliminary data.</text>
</comment>
<feature type="non-terminal residue" evidence="2">
    <location>
        <position position="462"/>
    </location>
</feature>
<dbReference type="Proteomes" id="UP000037510">
    <property type="component" value="Unassembled WGS sequence"/>
</dbReference>
<feature type="region of interest" description="Disordered" evidence="1">
    <location>
        <begin position="441"/>
        <end position="462"/>
    </location>
</feature>
<dbReference type="EMBL" id="JTDY01006110">
    <property type="protein sequence ID" value="KOB66276.1"/>
    <property type="molecule type" value="Genomic_DNA"/>
</dbReference>
<evidence type="ECO:0000313" key="3">
    <source>
        <dbReference type="Proteomes" id="UP000037510"/>
    </source>
</evidence>
<feature type="compositionally biased region" description="Polar residues" evidence="1">
    <location>
        <begin position="58"/>
        <end position="71"/>
    </location>
</feature>